<gene>
    <name evidence="11" type="ORF">CYY_007763</name>
</gene>
<name>A0A8J4V4N3_9MYCE</name>
<feature type="domain" description="Protein kinase" evidence="10">
    <location>
        <begin position="304"/>
        <end position="589"/>
    </location>
</feature>
<evidence type="ECO:0000259" key="10">
    <source>
        <dbReference type="PROSITE" id="PS50011"/>
    </source>
</evidence>
<evidence type="ECO:0000256" key="6">
    <source>
        <dbReference type="ARBA" id="ARBA00022840"/>
    </source>
</evidence>
<evidence type="ECO:0000256" key="2">
    <source>
        <dbReference type="ARBA" id="ARBA00022527"/>
    </source>
</evidence>
<accession>A0A8J4V4N3</accession>
<dbReference type="GO" id="GO:0005524">
    <property type="term" value="F:ATP binding"/>
    <property type="evidence" value="ECO:0007669"/>
    <property type="project" value="UniProtKB-UniRule"/>
</dbReference>
<keyword evidence="9" id="KW-0812">Transmembrane</keyword>
<dbReference type="PANTHER" id="PTHR24054:SF51">
    <property type="entry name" value="SERINE_THREONINE-PROTEIN KINASE DDB_G0286481-RELATED"/>
    <property type="match status" value="1"/>
</dbReference>
<dbReference type="PROSITE" id="PS50011">
    <property type="entry name" value="PROTEIN_KINASE_DOM"/>
    <property type="match status" value="1"/>
</dbReference>
<dbReference type="GO" id="GO:0004674">
    <property type="term" value="F:protein serine/threonine kinase activity"/>
    <property type="evidence" value="ECO:0007669"/>
    <property type="project" value="UniProtKB-KW"/>
</dbReference>
<comment type="caution">
    <text evidence="11">The sequence shown here is derived from an EMBL/GenBank/DDBJ whole genome shotgun (WGS) entry which is preliminary data.</text>
</comment>
<dbReference type="InterPro" id="IPR011009">
    <property type="entry name" value="Kinase-like_dom_sf"/>
</dbReference>
<dbReference type="AlphaFoldDB" id="A0A8J4V4N3"/>
<dbReference type="Pfam" id="PF00069">
    <property type="entry name" value="Pkinase"/>
    <property type="match status" value="1"/>
</dbReference>
<feature type="region of interest" description="Disordered" evidence="8">
    <location>
        <begin position="119"/>
        <end position="162"/>
    </location>
</feature>
<dbReference type="OrthoDB" id="10254671at2759"/>
<evidence type="ECO:0000256" key="4">
    <source>
        <dbReference type="ARBA" id="ARBA00022741"/>
    </source>
</evidence>
<dbReference type="GO" id="GO:0005829">
    <property type="term" value="C:cytosol"/>
    <property type="evidence" value="ECO:0007669"/>
    <property type="project" value="TreeGrafter"/>
</dbReference>
<keyword evidence="6 7" id="KW-0067">ATP-binding</keyword>
<evidence type="ECO:0000256" key="7">
    <source>
        <dbReference type="PROSITE-ProRule" id="PRU10141"/>
    </source>
</evidence>
<keyword evidence="2" id="KW-0723">Serine/threonine-protein kinase</keyword>
<keyword evidence="3" id="KW-0808">Transferase</keyword>
<evidence type="ECO:0000256" key="3">
    <source>
        <dbReference type="ARBA" id="ARBA00022679"/>
    </source>
</evidence>
<dbReference type="FunFam" id="3.30.200.20:FF:000088">
    <property type="entry name" value="Casein kinase II subunit alpha"/>
    <property type="match status" value="1"/>
</dbReference>
<dbReference type="InterPro" id="IPR017441">
    <property type="entry name" value="Protein_kinase_ATP_BS"/>
</dbReference>
<feature type="region of interest" description="Disordered" evidence="8">
    <location>
        <begin position="216"/>
        <end position="249"/>
    </location>
</feature>
<dbReference type="GO" id="GO:0005956">
    <property type="term" value="C:protein kinase CK2 complex"/>
    <property type="evidence" value="ECO:0007669"/>
    <property type="project" value="TreeGrafter"/>
</dbReference>
<keyword evidence="9" id="KW-1133">Transmembrane helix</keyword>
<dbReference type="Proteomes" id="UP000695562">
    <property type="component" value="Unassembled WGS sequence"/>
</dbReference>
<dbReference type="EMBL" id="AJWJ01000432">
    <property type="protein sequence ID" value="KAF2070919.1"/>
    <property type="molecule type" value="Genomic_DNA"/>
</dbReference>
<dbReference type="SMART" id="SM00220">
    <property type="entry name" value="S_TKc"/>
    <property type="match status" value="1"/>
</dbReference>
<proteinExistence type="predicted"/>
<dbReference type="GO" id="GO:0051726">
    <property type="term" value="P:regulation of cell cycle"/>
    <property type="evidence" value="ECO:0007669"/>
    <property type="project" value="TreeGrafter"/>
</dbReference>
<dbReference type="GO" id="GO:0005634">
    <property type="term" value="C:nucleus"/>
    <property type="evidence" value="ECO:0007669"/>
    <property type="project" value="TreeGrafter"/>
</dbReference>
<reference evidence="11" key="1">
    <citation type="submission" date="2020-01" db="EMBL/GenBank/DDBJ databases">
        <title>Development of genomics and gene disruption for Polysphondylium violaceum indicates a role for the polyketide synthase stlB in stalk morphogenesis.</title>
        <authorList>
            <person name="Narita B."/>
            <person name="Kawabe Y."/>
            <person name="Kin K."/>
            <person name="Saito T."/>
            <person name="Gibbs R."/>
            <person name="Kuspa A."/>
            <person name="Muzny D."/>
            <person name="Queller D."/>
            <person name="Richards S."/>
            <person name="Strassman J."/>
            <person name="Sucgang R."/>
            <person name="Worley K."/>
            <person name="Schaap P."/>
        </authorList>
    </citation>
    <scope>NUCLEOTIDE SEQUENCE</scope>
    <source>
        <strain evidence="11">QSvi11</strain>
    </source>
</reference>
<evidence type="ECO:0000256" key="9">
    <source>
        <dbReference type="SAM" id="Phobius"/>
    </source>
</evidence>
<sequence>MAMLKAFCSRIPMGNFYQLLFLLYFVCVGIVISMGYVNPTPYTNSYLFALPPIIGYIGGIAVRSSTSSHHKHHQNTEPHHIQTKHRINHHDDPTIMIDIEKINKELGCVKCDSRGNYIHDANKSRSRNQRKGNPHEDYHSSISSSQGQGGQGGGNEPDNGEHTNVLSELEKEINEFYTNPSDSLNYHIPEEELVAEQKENETATFVWPTQDVQYTTTTTKDNSNKQDGKKKNNSLQQQQQQKKQQEEEEEFNYNLFTLKDSKPTPETRILRNEAAIYRDFNQHQPREYYDYESLNIKWNPVDKYELITKIGRGKYSEVFHGVNLKDESDVVIKILKPIQKFKIQREVRILQALDGGPNIIPLIDTIRDPQTRISSFVFPLVNKTDLRELINDLEDMDVRFYMYELLRAIQYTHSKGIMHRDIKPLNVAIDHSKRKLVLLDWGLAEFYHPLKNYNVRVASRHYKPPELLTDMHDYHYSLDMWSFGCLFAGMILDRDPFFNGEDNDDQLMKITKVLGTEDLYKYLDKYGLFLNDDQQDLIKTRTKKNWERYIPYENEDLAHPAAIDLLDKLLRYDPADRLTATQAMEHPYFYPITKKLRKNNNNKN</sequence>
<keyword evidence="9" id="KW-0472">Membrane</keyword>
<keyword evidence="12" id="KW-1185">Reference proteome</keyword>
<evidence type="ECO:0000256" key="8">
    <source>
        <dbReference type="SAM" id="MobiDB-lite"/>
    </source>
</evidence>
<dbReference type="Gene3D" id="1.10.510.10">
    <property type="entry name" value="Transferase(Phosphotransferase) domain 1"/>
    <property type="match status" value="1"/>
</dbReference>
<dbReference type="EC" id="2.7.11.1" evidence="1"/>
<feature type="region of interest" description="Disordered" evidence="8">
    <location>
        <begin position="65"/>
        <end position="88"/>
    </location>
</feature>
<dbReference type="Gene3D" id="3.30.200.20">
    <property type="entry name" value="Phosphorylase Kinase, domain 1"/>
    <property type="match status" value="1"/>
</dbReference>
<feature type="binding site" evidence="7">
    <location>
        <position position="333"/>
    </location>
    <ligand>
        <name>ATP</name>
        <dbReference type="ChEBI" id="CHEBI:30616"/>
    </ligand>
</feature>
<dbReference type="PROSITE" id="PS00107">
    <property type="entry name" value="PROTEIN_KINASE_ATP"/>
    <property type="match status" value="1"/>
</dbReference>
<dbReference type="CDD" id="cd14132">
    <property type="entry name" value="STKc_CK2_alpha"/>
    <property type="match status" value="1"/>
</dbReference>
<feature type="transmembrane region" description="Helical" evidence="9">
    <location>
        <begin position="43"/>
        <end position="62"/>
    </location>
</feature>
<dbReference type="PANTHER" id="PTHR24054">
    <property type="entry name" value="CASEIN KINASE II SUBUNIT ALPHA"/>
    <property type="match status" value="1"/>
</dbReference>
<dbReference type="InterPro" id="IPR045216">
    <property type="entry name" value="CK2_alpha"/>
</dbReference>
<dbReference type="InterPro" id="IPR000719">
    <property type="entry name" value="Prot_kinase_dom"/>
</dbReference>
<feature type="transmembrane region" description="Helical" evidence="9">
    <location>
        <begin position="16"/>
        <end position="37"/>
    </location>
</feature>
<protein>
    <recommendedName>
        <fullName evidence="1">non-specific serine/threonine protein kinase</fullName>
        <ecNumber evidence="1">2.7.11.1</ecNumber>
    </recommendedName>
</protein>
<evidence type="ECO:0000256" key="5">
    <source>
        <dbReference type="ARBA" id="ARBA00022777"/>
    </source>
</evidence>
<keyword evidence="5" id="KW-0418">Kinase</keyword>
<evidence type="ECO:0000313" key="11">
    <source>
        <dbReference type="EMBL" id="KAF2070919.1"/>
    </source>
</evidence>
<evidence type="ECO:0000313" key="12">
    <source>
        <dbReference type="Proteomes" id="UP000695562"/>
    </source>
</evidence>
<organism evidence="11 12">
    <name type="scientific">Polysphondylium violaceum</name>
    <dbReference type="NCBI Taxonomy" id="133409"/>
    <lineage>
        <taxon>Eukaryota</taxon>
        <taxon>Amoebozoa</taxon>
        <taxon>Evosea</taxon>
        <taxon>Eumycetozoa</taxon>
        <taxon>Dictyostelia</taxon>
        <taxon>Dictyosteliales</taxon>
        <taxon>Dictyosteliaceae</taxon>
        <taxon>Polysphondylium</taxon>
    </lineage>
</organism>
<dbReference type="SUPFAM" id="SSF56112">
    <property type="entry name" value="Protein kinase-like (PK-like)"/>
    <property type="match status" value="1"/>
</dbReference>
<evidence type="ECO:0000256" key="1">
    <source>
        <dbReference type="ARBA" id="ARBA00012513"/>
    </source>
</evidence>
<keyword evidence="4 7" id="KW-0547">Nucleotide-binding</keyword>
<dbReference type="FunFam" id="1.10.510.10:FF:000059">
    <property type="entry name" value="Casein kinase II subunit alpha"/>
    <property type="match status" value="1"/>
</dbReference>